<dbReference type="Pfam" id="PF00069">
    <property type="entry name" value="Pkinase"/>
    <property type="match status" value="1"/>
</dbReference>
<reference evidence="5 6" key="1">
    <citation type="submission" date="2019-08" db="EMBL/GenBank/DDBJ databases">
        <authorList>
            <person name="Guy L."/>
        </authorList>
    </citation>
    <scope>NUCLEOTIDE SEQUENCE [LARGE SCALE GENOMIC DNA]</scope>
    <source>
        <strain evidence="5 6">SGT-108</strain>
    </source>
</reference>
<name>A0A5E4PFZ3_9COXI</name>
<dbReference type="SMART" id="SM00220">
    <property type="entry name" value="S_TKc"/>
    <property type="match status" value="1"/>
</dbReference>
<dbReference type="Gene3D" id="1.10.510.10">
    <property type="entry name" value="Transferase(Phosphotransferase) domain 1"/>
    <property type="match status" value="1"/>
</dbReference>
<dbReference type="Gene3D" id="3.30.200.20">
    <property type="entry name" value="Phosphorylase Kinase, domain 1"/>
    <property type="match status" value="1"/>
</dbReference>
<dbReference type="RefSeq" id="WP_148338624.1">
    <property type="nucleotide sequence ID" value="NZ_LR699119.1"/>
</dbReference>
<evidence type="ECO:0000256" key="3">
    <source>
        <dbReference type="PROSITE-ProRule" id="PRU10141"/>
    </source>
</evidence>
<protein>
    <submittedName>
        <fullName evidence="5">Serine/threonine-protein kinase PknK</fullName>
    </submittedName>
</protein>
<dbReference type="InterPro" id="IPR008271">
    <property type="entry name" value="Ser/Thr_kinase_AS"/>
</dbReference>
<dbReference type="AlphaFoldDB" id="A0A5E4PFZ3"/>
<evidence type="ECO:0000313" key="5">
    <source>
        <dbReference type="EMBL" id="VVC75367.1"/>
    </source>
</evidence>
<dbReference type="InterPro" id="IPR000719">
    <property type="entry name" value="Prot_kinase_dom"/>
</dbReference>
<gene>
    <name evidence="5" type="primary">pknK_1</name>
    <name evidence="5" type="ORF">AQUSIP_06570</name>
</gene>
<dbReference type="InterPro" id="IPR011009">
    <property type="entry name" value="Kinase-like_dom_sf"/>
</dbReference>
<dbReference type="OrthoDB" id="9801841at2"/>
<evidence type="ECO:0000256" key="1">
    <source>
        <dbReference type="ARBA" id="ARBA00022741"/>
    </source>
</evidence>
<dbReference type="KEGG" id="asip:AQUSIP_06570"/>
<evidence type="ECO:0000256" key="2">
    <source>
        <dbReference type="ARBA" id="ARBA00022840"/>
    </source>
</evidence>
<dbReference type="EMBL" id="LR699119">
    <property type="protein sequence ID" value="VVC75367.1"/>
    <property type="molecule type" value="Genomic_DNA"/>
</dbReference>
<accession>A0A5E4PFZ3</accession>
<proteinExistence type="predicted"/>
<keyword evidence="6" id="KW-1185">Reference proteome</keyword>
<dbReference type="PROSITE" id="PS50011">
    <property type="entry name" value="PROTEIN_KINASE_DOM"/>
    <property type="match status" value="1"/>
</dbReference>
<dbReference type="InterPro" id="IPR051681">
    <property type="entry name" value="Ser/Thr_Kinases-Pseudokinases"/>
</dbReference>
<evidence type="ECO:0000313" key="6">
    <source>
        <dbReference type="Proteomes" id="UP000324194"/>
    </source>
</evidence>
<dbReference type="PANTHER" id="PTHR44329">
    <property type="entry name" value="SERINE/THREONINE-PROTEIN KINASE TNNI3K-RELATED"/>
    <property type="match status" value="1"/>
</dbReference>
<dbReference type="Proteomes" id="UP000324194">
    <property type="component" value="Chromosome 1"/>
</dbReference>
<sequence>MQRQVTVTTPTNSQSVITIDDSRMLGKGNYGKVYAGKVTITKKELAVKLIAVCGSKEKQDCDNEIATMKLLTGAKFKNIIQLHGYDFSINSFNSTFTIAMTYAANGTLLDWLTGKRQPYFPPQQQKQIMRGIANGLSYIHEANVIHCDLKTDNILLDDNMEPMICDFGLSKRVGVDDLYNIQGNKLFSSPELLLAICNGQYERHSEKSDMYAFSLLCWCIVTKSEVPYNYYDKRGDLNGLFNWVVVQNNREVIPPEPQCPKQVADVIELGWDRLPEKRPTARQAFKMLSDNQGKREVADENVSDSPLAAAVSASSNTLISTKISPLDAASSASSYTNLLITSTIVSNTDSSNITTSACESPHIQHSQAQHSRDSLVEYNQKSKDSDCFARLFSRLNEVFINPDEKKAHLYTRKIL</sequence>
<evidence type="ECO:0000259" key="4">
    <source>
        <dbReference type="PROSITE" id="PS50011"/>
    </source>
</evidence>
<feature type="domain" description="Protein kinase" evidence="4">
    <location>
        <begin position="19"/>
        <end position="298"/>
    </location>
</feature>
<dbReference type="InterPro" id="IPR017441">
    <property type="entry name" value="Protein_kinase_ATP_BS"/>
</dbReference>
<dbReference type="GO" id="GO:0004674">
    <property type="term" value="F:protein serine/threonine kinase activity"/>
    <property type="evidence" value="ECO:0007669"/>
    <property type="project" value="TreeGrafter"/>
</dbReference>
<organism evidence="5 6">
    <name type="scientific">Aquicella siphonis</name>
    <dbReference type="NCBI Taxonomy" id="254247"/>
    <lineage>
        <taxon>Bacteria</taxon>
        <taxon>Pseudomonadati</taxon>
        <taxon>Pseudomonadota</taxon>
        <taxon>Gammaproteobacteria</taxon>
        <taxon>Legionellales</taxon>
        <taxon>Coxiellaceae</taxon>
        <taxon>Aquicella</taxon>
    </lineage>
</organism>
<keyword evidence="2 3" id="KW-0067">ATP-binding</keyword>
<dbReference type="SUPFAM" id="SSF56112">
    <property type="entry name" value="Protein kinase-like (PK-like)"/>
    <property type="match status" value="1"/>
</dbReference>
<keyword evidence="5" id="KW-0808">Transferase</keyword>
<keyword evidence="1 3" id="KW-0547">Nucleotide-binding</keyword>
<dbReference type="PROSITE" id="PS00108">
    <property type="entry name" value="PROTEIN_KINASE_ST"/>
    <property type="match status" value="1"/>
</dbReference>
<dbReference type="PROSITE" id="PS00107">
    <property type="entry name" value="PROTEIN_KINASE_ATP"/>
    <property type="match status" value="1"/>
</dbReference>
<feature type="binding site" evidence="3">
    <location>
        <position position="48"/>
    </location>
    <ligand>
        <name>ATP</name>
        <dbReference type="ChEBI" id="CHEBI:30616"/>
    </ligand>
</feature>
<dbReference type="GO" id="GO:0005524">
    <property type="term" value="F:ATP binding"/>
    <property type="evidence" value="ECO:0007669"/>
    <property type="project" value="UniProtKB-UniRule"/>
</dbReference>
<keyword evidence="5" id="KW-0418">Kinase</keyword>